<dbReference type="SUPFAM" id="SSF53474">
    <property type="entry name" value="alpha/beta-Hydrolases"/>
    <property type="match status" value="1"/>
</dbReference>
<accession>A0A1X2IIQ0</accession>
<reference evidence="2 3" key="1">
    <citation type="submission" date="2016-07" db="EMBL/GenBank/DDBJ databases">
        <title>Pervasive Adenine N6-methylation of Active Genes in Fungi.</title>
        <authorList>
            <consortium name="DOE Joint Genome Institute"/>
            <person name="Mondo S.J."/>
            <person name="Dannebaum R.O."/>
            <person name="Kuo R.C."/>
            <person name="Labutti K."/>
            <person name="Haridas S."/>
            <person name="Kuo A."/>
            <person name="Salamov A."/>
            <person name="Ahrendt S.R."/>
            <person name="Lipzen A."/>
            <person name="Sullivan W."/>
            <person name="Andreopoulos W.B."/>
            <person name="Clum A."/>
            <person name="Lindquist E."/>
            <person name="Daum C."/>
            <person name="Ramamoorthy G.K."/>
            <person name="Gryganskyi A."/>
            <person name="Culley D."/>
            <person name="Magnuson J.K."/>
            <person name="James T.Y."/>
            <person name="O'Malley M.A."/>
            <person name="Stajich J.E."/>
            <person name="Spatafora J.W."/>
            <person name="Visel A."/>
            <person name="Grigoriev I.V."/>
        </authorList>
    </citation>
    <scope>NUCLEOTIDE SEQUENCE [LARGE SCALE GENOMIC DNA]</scope>
    <source>
        <strain evidence="2 3">NRRL 1336</strain>
    </source>
</reference>
<dbReference type="STRING" id="90262.A0A1X2IIQ0"/>
<dbReference type="AlphaFoldDB" id="A0A1X2IIQ0"/>
<dbReference type="Gene3D" id="3.40.50.1820">
    <property type="entry name" value="alpha/beta hydrolase"/>
    <property type="match status" value="1"/>
</dbReference>
<dbReference type="Pfam" id="PF12146">
    <property type="entry name" value="Hydrolase_4"/>
    <property type="match status" value="1"/>
</dbReference>
<name>A0A1X2IIQ0_9FUNG</name>
<dbReference type="PANTHER" id="PTHR11614">
    <property type="entry name" value="PHOSPHOLIPASE-RELATED"/>
    <property type="match status" value="1"/>
</dbReference>
<evidence type="ECO:0000313" key="3">
    <source>
        <dbReference type="Proteomes" id="UP000193560"/>
    </source>
</evidence>
<dbReference type="GO" id="GO:0016787">
    <property type="term" value="F:hydrolase activity"/>
    <property type="evidence" value="ECO:0007669"/>
    <property type="project" value="UniProtKB-KW"/>
</dbReference>
<evidence type="ECO:0000313" key="2">
    <source>
        <dbReference type="EMBL" id="ORZ17173.1"/>
    </source>
</evidence>
<keyword evidence="3" id="KW-1185">Reference proteome</keyword>
<evidence type="ECO:0000259" key="1">
    <source>
        <dbReference type="Pfam" id="PF12146"/>
    </source>
</evidence>
<organism evidence="2 3">
    <name type="scientific">Absidia repens</name>
    <dbReference type="NCBI Taxonomy" id="90262"/>
    <lineage>
        <taxon>Eukaryota</taxon>
        <taxon>Fungi</taxon>
        <taxon>Fungi incertae sedis</taxon>
        <taxon>Mucoromycota</taxon>
        <taxon>Mucoromycotina</taxon>
        <taxon>Mucoromycetes</taxon>
        <taxon>Mucorales</taxon>
        <taxon>Cunninghamellaceae</taxon>
        <taxon>Absidia</taxon>
    </lineage>
</organism>
<sequence>MSSVNVVEEWVTLSDGQKQYTKTWKVTPSAKAHLVVIHGFGDHCSRYDPLCRVFAEHGIESHGIDERGWGETGKRDQSFGNNQGYNTALSDINEAVNRTKQPGVPLFLLGHSMGGGLILNYTARKEQYDGVAKITGAIASAPLVTLTTPVNAIKYHGLKLVSHLLPSFGIRADLNPEAMSHDLEEIEKYKNDPLVHDFTTIGTAGGFLEAGKDLLTIGSKITTPILFSHGDADPVNLYASTKRVYEITSSSDKELKTWEGLLHELHHERKPDRDAVAEYYTNWIKHRIPQ</sequence>
<feature type="domain" description="Serine aminopeptidase S33" evidence="1">
    <location>
        <begin position="29"/>
        <end position="269"/>
    </location>
</feature>
<gene>
    <name evidence="2" type="ORF">BCR42DRAFT_414070</name>
</gene>
<protein>
    <submittedName>
        <fullName evidence="2">Alpha/Beta hydrolase protein</fullName>
    </submittedName>
</protein>
<dbReference type="OrthoDB" id="10249433at2759"/>
<dbReference type="Proteomes" id="UP000193560">
    <property type="component" value="Unassembled WGS sequence"/>
</dbReference>
<dbReference type="InterPro" id="IPR051044">
    <property type="entry name" value="MAG_DAG_Lipase"/>
</dbReference>
<proteinExistence type="predicted"/>
<keyword evidence="2" id="KW-0378">Hydrolase</keyword>
<comment type="caution">
    <text evidence="2">The sequence shown here is derived from an EMBL/GenBank/DDBJ whole genome shotgun (WGS) entry which is preliminary data.</text>
</comment>
<dbReference type="InterPro" id="IPR022742">
    <property type="entry name" value="Hydrolase_4"/>
</dbReference>
<dbReference type="EMBL" id="MCGE01000010">
    <property type="protein sequence ID" value="ORZ17173.1"/>
    <property type="molecule type" value="Genomic_DNA"/>
</dbReference>
<dbReference type="InterPro" id="IPR029058">
    <property type="entry name" value="AB_hydrolase_fold"/>
</dbReference>